<dbReference type="InterPro" id="IPR000725">
    <property type="entry name" value="Olfact_rcpt"/>
</dbReference>
<dbReference type="AlphaFoldDB" id="A0A5E4D226"/>
<organism evidence="10 11">
    <name type="scientific">Marmota monax</name>
    <name type="common">Woodchuck</name>
    <dbReference type="NCBI Taxonomy" id="9995"/>
    <lineage>
        <taxon>Eukaryota</taxon>
        <taxon>Metazoa</taxon>
        <taxon>Chordata</taxon>
        <taxon>Craniata</taxon>
        <taxon>Vertebrata</taxon>
        <taxon>Euteleostomi</taxon>
        <taxon>Mammalia</taxon>
        <taxon>Eutheria</taxon>
        <taxon>Euarchontoglires</taxon>
        <taxon>Glires</taxon>
        <taxon>Rodentia</taxon>
        <taxon>Sciuromorpha</taxon>
        <taxon>Sciuridae</taxon>
        <taxon>Xerinae</taxon>
        <taxon>Marmotini</taxon>
        <taxon>Marmota</taxon>
    </lineage>
</organism>
<dbReference type="Pfam" id="PF13853">
    <property type="entry name" value="7tm_4"/>
    <property type="match status" value="1"/>
</dbReference>
<evidence type="ECO:0000256" key="8">
    <source>
        <dbReference type="SAM" id="Phobius"/>
    </source>
</evidence>
<feature type="non-terminal residue" evidence="10">
    <location>
        <position position="88"/>
    </location>
</feature>
<dbReference type="SUPFAM" id="SSF81321">
    <property type="entry name" value="Family A G protein-coupled receptor-like"/>
    <property type="match status" value="1"/>
</dbReference>
<keyword evidence="2 8" id="KW-0812">Transmembrane</keyword>
<evidence type="ECO:0000256" key="6">
    <source>
        <dbReference type="ARBA" id="ARBA00023170"/>
    </source>
</evidence>
<protein>
    <recommendedName>
        <fullName evidence="9">G-protein coupled receptors family 1 profile domain-containing protein</fullName>
    </recommendedName>
</protein>
<dbReference type="GO" id="GO:0004984">
    <property type="term" value="F:olfactory receptor activity"/>
    <property type="evidence" value="ECO:0007669"/>
    <property type="project" value="InterPro"/>
</dbReference>
<comment type="subcellular location">
    <subcellularLocation>
        <location evidence="1">Membrane</location>
        <topology evidence="1">Multi-pass membrane protein</topology>
    </subcellularLocation>
</comment>
<keyword evidence="5 8" id="KW-0472">Membrane</keyword>
<dbReference type="EMBL" id="CABDUW010002850">
    <property type="protein sequence ID" value="VTJ88197.1"/>
    <property type="molecule type" value="Genomic_DNA"/>
</dbReference>
<keyword evidence="6" id="KW-0675">Receptor</keyword>
<evidence type="ECO:0000256" key="4">
    <source>
        <dbReference type="ARBA" id="ARBA00023040"/>
    </source>
</evidence>
<feature type="transmembrane region" description="Helical" evidence="8">
    <location>
        <begin position="38"/>
        <end position="61"/>
    </location>
</feature>
<evidence type="ECO:0000313" key="10">
    <source>
        <dbReference type="EMBL" id="VTJ88197.1"/>
    </source>
</evidence>
<dbReference type="GO" id="GO:0004930">
    <property type="term" value="F:G protein-coupled receptor activity"/>
    <property type="evidence" value="ECO:0007669"/>
    <property type="project" value="UniProtKB-KW"/>
</dbReference>
<keyword evidence="7" id="KW-0807">Transducer</keyword>
<comment type="caution">
    <text evidence="10">The sequence shown here is derived from an EMBL/GenBank/DDBJ whole genome shotgun (WGS) entry which is preliminary data.</text>
</comment>
<dbReference type="PANTHER" id="PTHR48001">
    <property type="entry name" value="OLFACTORY RECEPTOR"/>
    <property type="match status" value="1"/>
</dbReference>
<dbReference type="InterPro" id="IPR017452">
    <property type="entry name" value="GPCR_Rhodpsn_7TM"/>
</dbReference>
<evidence type="ECO:0000256" key="7">
    <source>
        <dbReference type="ARBA" id="ARBA00023224"/>
    </source>
</evidence>
<sequence>MYLVKALRNLLIILAISSDSHLHTPMYFLLSNLSLADIGFISTLVPKMIMNIVIHSTVIFYEGYLTQMSFLIIFGCMNGMLLTVMAYD</sequence>
<feature type="transmembrane region" description="Helical" evidence="8">
    <location>
        <begin position="68"/>
        <end position="87"/>
    </location>
</feature>
<reference evidence="10" key="1">
    <citation type="submission" date="2019-04" db="EMBL/GenBank/DDBJ databases">
        <authorList>
            <person name="Alioto T."/>
            <person name="Alioto T."/>
        </authorList>
    </citation>
    <scope>NUCLEOTIDE SEQUENCE [LARGE SCALE GENOMIC DNA]</scope>
</reference>
<dbReference type="Gene3D" id="1.20.1070.10">
    <property type="entry name" value="Rhodopsin 7-helix transmembrane proteins"/>
    <property type="match status" value="1"/>
</dbReference>
<dbReference type="GO" id="GO:0016020">
    <property type="term" value="C:membrane"/>
    <property type="evidence" value="ECO:0007669"/>
    <property type="project" value="UniProtKB-SubCell"/>
</dbReference>
<evidence type="ECO:0000256" key="2">
    <source>
        <dbReference type="ARBA" id="ARBA00022692"/>
    </source>
</evidence>
<dbReference type="PROSITE" id="PS50262">
    <property type="entry name" value="G_PROTEIN_RECEP_F1_2"/>
    <property type="match status" value="1"/>
</dbReference>
<evidence type="ECO:0000259" key="9">
    <source>
        <dbReference type="PROSITE" id="PS50262"/>
    </source>
</evidence>
<proteinExistence type="predicted"/>
<evidence type="ECO:0000256" key="1">
    <source>
        <dbReference type="ARBA" id="ARBA00004141"/>
    </source>
</evidence>
<keyword evidence="3 8" id="KW-1133">Transmembrane helix</keyword>
<evidence type="ECO:0000256" key="5">
    <source>
        <dbReference type="ARBA" id="ARBA00023136"/>
    </source>
</evidence>
<evidence type="ECO:0000256" key="3">
    <source>
        <dbReference type="ARBA" id="ARBA00022989"/>
    </source>
</evidence>
<dbReference type="Proteomes" id="UP000335636">
    <property type="component" value="Unassembled WGS sequence"/>
</dbReference>
<feature type="domain" description="G-protein coupled receptors family 1 profile" evidence="9">
    <location>
        <begin position="8"/>
        <end position="88"/>
    </location>
</feature>
<keyword evidence="11" id="KW-1185">Reference proteome</keyword>
<evidence type="ECO:0000313" key="11">
    <source>
        <dbReference type="Proteomes" id="UP000335636"/>
    </source>
</evidence>
<accession>A0A5E4D226</accession>
<name>A0A5E4D226_MARMO</name>
<keyword evidence="4" id="KW-0297">G-protein coupled receptor</keyword>
<gene>
    <name evidence="10" type="ORF">MONAX_5E030949</name>
</gene>